<evidence type="ECO:0000256" key="3">
    <source>
        <dbReference type="ARBA" id="ARBA00022618"/>
    </source>
</evidence>
<comment type="caution">
    <text evidence="12">The sequence shown here is derived from an EMBL/GenBank/DDBJ whole genome shotgun (WGS) entry which is preliminary data.</text>
</comment>
<evidence type="ECO:0000256" key="1">
    <source>
        <dbReference type="ARBA" id="ARBA00022475"/>
    </source>
</evidence>
<dbReference type="RefSeq" id="WP_400879179.1">
    <property type="nucleotide sequence ID" value="NZ_JBIWXY010000001.1"/>
</dbReference>
<keyword evidence="6 9" id="KW-0472">Membrane</keyword>
<comment type="similarity">
    <text evidence="8">Belongs to the ZipA family.</text>
</comment>
<keyword evidence="3 8" id="KW-0132">Cell division</keyword>
<evidence type="ECO:0000256" key="4">
    <source>
        <dbReference type="ARBA" id="ARBA00022692"/>
    </source>
</evidence>
<evidence type="ECO:0000313" key="13">
    <source>
        <dbReference type="Proteomes" id="UP001617669"/>
    </source>
</evidence>
<feature type="transmembrane region" description="Helical" evidence="10">
    <location>
        <begin position="6"/>
        <end position="25"/>
    </location>
</feature>
<keyword evidence="5 10" id="KW-1133">Transmembrane helix</keyword>
<dbReference type="Proteomes" id="UP001617669">
    <property type="component" value="Unassembled WGS sequence"/>
</dbReference>
<gene>
    <name evidence="12" type="ORF">ACIKP9_03145</name>
</gene>
<protein>
    <recommendedName>
        <fullName evidence="8">Cell division protein ZipA</fullName>
    </recommendedName>
</protein>
<evidence type="ECO:0000256" key="7">
    <source>
        <dbReference type="ARBA" id="ARBA00023306"/>
    </source>
</evidence>
<evidence type="ECO:0000256" key="5">
    <source>
        <dbReference type="ARBA" id="ARBA00022989"/>
    </source>
</evidence>
<dbReference type="SUPFAM" id="SSF64383">
    <property type="entry name" value="Cell-division protein ZipA, C-terminal domain"/>
    <property type="match status" value="1"/>
</dbReference>
<keyword evidence="7 8" id="KW-0131">Cell cycle</keyword>
<reference evidence="12 13" key="1">
    <citation type="submission" date="2024-11" db="EMBL/GenBank/DDBJ databases">
        <authorList>
            <person name="Kaparullina E.N."/>
            <person name="Delegan Y.A."/>
            <person name="Doronina N.V."/>
        </authorList>
    </citation>
    <scope>NUCLEOTIDE SEQUENCE [LARGE SCALE GENOMIC DNA]</scope>
    <source>
        <strain evidence="12 13">7sh_L</strain>
    </source>
</reference>
<sequence>MTDLHWALLGLGALIIGAVLAFNWWQERKFRKETFKRFDEPQYDALMEEAHAIRRNEEFQIDPHAVRDDEDDLPEHVEPKQLDEAESEYDPVADHPIENETSFTSEDVSEPTVAAVDTPVSDIELEQDTWVEEEHIAVTTELPPWEEDIEAHQPEEQLDIEPAPVAASPAIAQPVLTIPPEVNPEIDFVGVLSLPASASGQALRQFLLSITDIDKPVYAYGLGGDQRWHLLTREQESAHFTAAICSLQLADRSGAVSTGTLSRFHLAVEELAKSLDASIEWLNTDNPVQQATELDQFCIEVDQMVGFHLTQGASGPFTGTKFRGLAEAGGLILGEDGVYHYMAEDGNGNPQVLFSVVNHDNLPFSVDMLRTSVIRGLTFQLDIPRVQNYTEAYNHMVLLARQMEHSLGAHLVDDKQRQLSDAQIDNIRHQIKLIHDKMIAHGIVPGQVYALRLFS</sequence>
<comment type="function">
    <text evidence="8">Essential cell division protein that stabilizes the FtsZ protofilaments by cross-linking them and that serves as a cytoplasmic membrane anchor for the Z ring. Also required for the recruitment to the septal ring of downstream cell division proteins.</text>
</comment>
<accession>A0ABW8GIL0</accession>
<dbReference type="InterPro" id="IPR036765">
    <property type="entry name" value="ZipA_FtsZ-bd_C_sf"/>
</dbReference>
<dbReference type="InterPro" id="IPR007449">
    <property type="entry name" value="ZipA_FtsZ-bd_C"/>
</dbReference>
<evidence type="ECO:0000256" key="9">
    <source>
        <dbReference type="RuleBase" id="RU003613"/>
    </source>
</evidence>
<evidence type="ECO:0000313" key="12">
    <source>
        <dbReference type="EMBL" id="MFJ5445217.1"/>
    </source>
</evidence>
<keyword evidence="13" id="KW-1185">Reference proteome</keyword>
<dbReference type="PANTHER" id="PTHR38685:SF1">
    <property type="entry name" value="CELL DIVISION PROTEIN ZIPA"/>
    <property type="match status" value="1"/>
</dbReference>
<dbReference type="EMBL" id="JBIWXY010000001">
    <property type="protein sequence ID" value="MFJ5445217.1"/>
    <property type="molecule type" value="Genomic_DNA"/>
</dbReference>
<keyword evidence="1 9" id="KW-1003">Cell membrane</keyword>
<dbReference type="Gene3D" id="3.30.1400.10">
    <property type="entry name" value="ZipA, C-terminal FtsZ-binding domain"/>
    <property type="match status" value="1"/>
</dbReference>
<evidence type="ECO:0000256" key="10">
    <source>
        <dbReference type="SAM" id="Phobius"/>
    </source>
</evidence>
<evidence type="ECO:0000256" key="8">
    <source>
        <dbReference type="RuleBase" id="RU003612"/>
    </source>
</evidence>
<dbReference type="Pfam" id="PF04354">
    <property type="entry name" value="ZipA_C"/>
    <property type="match status" value="1"/>
</dbReference>
<keyword evidence="2 9" id="KW-0997">Cell inner membrane</keyword>
<dbReference type="PANTHER" id="PTHR38685">
    <property type="entry name" value="CELL DIVISION PROTEIN ZIPA"/>
    <property type="match status" value="1"/>
</dbReference>
<organism evidence="12 13">
    <name type="scientific">Methylobacillus methanolivorans</name>
    <dbReference type="NCBI Taxonomy" id="1848927"/>
    <lineage>
        <taxon>Bacteria</taxon>
        <taxon>Pseudomonadati</taxon>
        <taxon>Pseudomonadota</taxon>
        <taxon>Betaproteobacteria</taxon>
        <taxon>Nitrosomonadales</taxon>
        <taxon>Methylophilaceae</taxon>
        <taxon>Methylobacillus</taxon>
    </lineage>
</organism>
<comment type="subcellular location">
    <subcellularLocation>
        <location evidence="9">Cell inner membrane</location>
        <topology evidence="9">Single-pass type I membrane protein</topology>
    </subcellularLocation>
</comment>
<dbReference type="InterPro" id="IPR011919">
    <property type="entry name" value="Cell_div_ZipA"/>
</dbReference>
<evidence type="ECO:0000259" key="11">
    <source>
        <dbReference type="SMART" id="SM00771"/>
    </source>
</evidence>
<proteinExistence type="inferred from homology"/>
<dbReference type="SMART" id="SM00771">
    <property type="entry name" value="ZipA_C"/>
    <property type="match status" value="1"/>
</dbReference>
<keyword evidence="4 9" id="KW-0812">Transmembrane</keyword>
<name>A0ABW8GIL0_9PROT</name>
<evidence type="ECO:0000256" key="6">
    <source>
        <dbReference type="ARBA" id="ARBA00023136"/>
    </source>
</evidence>
<dbReference type="GO" id="GO:0051301">
    <property type="term" value="P:cell division"/>
    <property type="evidence" value="ECO:0007669"/>
    <property type="project" value="UniProtKB-KW"/>
</dbReference>
<feature type="domain" description="ZipA C-terminal FtsZ-binding" evidence="11">
    <location>
        <begin position="301"/>
        <end position="431"/>
    </location>
</feature>
<evidence type="ECO:0000256" key="2">
    <source>
        <dbReference type="ARBA" id="ARBA00022519"/>
    </source>
</evidence>